<gene>
    <name evidence="2" type="ORF">NDU88_002119</name>
</gene>
<keyword evidence="3" id="KW-1185">Reference proteome</keyword>
<dbReference type="AlphaFoldDB" id="A0AAV7SCT9"/>
<accession>A0AAV7SCT9</accession>
<feature type="region of interest" description="Disordered" evidence="1">
    <location>
        <begin position="34"/>
        <end position="57"/>
    </location>
</feature>
<name>A0AAV7SCT9_PLEWA</name>
<dbReference type="Proteomes" id="UP001066276">
    <property type="component" value="Chromosome 4_2"/>
</dbReference>
<evidence type="ECO:0000313" key="3">
    <source>
        <dbReference type="Proteomes" id="UP001066276"/>
    </source>
</evidence>
<reference evidence="2" key="1">
    <citation type="journal article" date="2022" name="bioRxiv">
        <title>Sequencing and chromosome-scale assembly of the giantPleurodeles waltlgenome.</title>
        <authorList>
            <person name="Brown T."/>
            <person name="Elewa A."/>
            <person name="Iarovenko S."/>
            <person name="Subramanian E."/>
            <person name="Araus A.J."/>
            <person name="Petzold A."/>
            <person name="Susuki M."/>
            <person name="Suzuki K.-i.T."/>
            <person name="Hayashi T."/>
            <person name="Toyoda A."/>
            <person name="Oliveira C."/>
            <person name="Osipova E."/>
            <person name="Leigh N.D."/>
            <person name="Simon A."/>
            <person name="Yun M.H."/>
        </authorList>
    </citation>
    <scope>NUCLEOTIDE SEQUENCE</scope>
    <source>
        <strain evidence="2">20211129_DDA</strain>
        <tissue evidence="2">Liver</tissue>
    </source>
</reference>
<comment type="caution">
    <text evidence="2">The sequence shown here is derived from an EMBL/GenBank/DDBJ whole genome shotgun (WGS) entry which is preliminary data.</text>
</comment>
<evidence type="ECO:0000313" key="2">
    <source>
        <dbReference type="EMBL" id="KAJ1161635.1"/>
    </source>
</evidence>
<dbReference type="EMBL" id="JANPWB010000008">
    <property type="protein sequence ID" value="KAJ1161635.1"/>
    <property type="molecule type" value="Genomic_DNA"/>
</dbReference>
<evidence type="ECO:0000256" key="1">
    <source>
        <dbReference type="SAM" id="MobiDB-lite"/>
    </source>
</evidence>
<protein>
    <submittedName>
        <fullName evidence="2">Uncharacterized protein</fullName>
    </submittedName>
</protein>
<proteinExistence type="predicted"/>
<organism evidence="2 3">
    <name type="scientific">Pleurodeles waltl</name>
    <name type="common">Iberian ribbed newt</name>
    <dbReference type="NCBI Taxonomy" id="8319"/>
    <lineage>
        <taxon>Eukaryota</taxon>
        <taxon>Metazoa</taxon>
        <taxon>Chordata</taxon>
        <taxon>Craniata</taxon>
        <taxon>Vertebrata</taxon>
        <taxon>Euteleostomi</taxon>
        <taxon>Amphibia</taxon>
        <taxon>Batrachia</taxon>
        <taxon>Caudata</taxon>
        <taxon>Salamandroidea</taxon>
        <taxon>Salamandridae</taxon>
        <taxon>Pleurodelinae</taxon>
        <taxon>Pleurodeles</taxon>
    </lineage>
</organism>
<sequence>MQLLHKGGHMDLMVPDAGDCMAEVVIACLPPQHATSQEDFGRSGSGDGETLTEAVENAHTPRGLLPCRKGRKGQGNRCEGDGCIQVRTASFA</sequence>